<dbReference type="Pfam" id="PF05534">
    <property type="entry name" value="HicB"/>
    <property type="match status" value="1"/>
</dbReference>
<dbReference type="GO" id="GO:0006355">
    <property type="term" value="P:regulation of DNA-templated transcription"/>
    <property type="evidence" value="ECO:0007669"/>
    <property type="project" value="InterPro"/>
</dbReference>
<dbReference type="RefSeq" id="WP_096496503.1">
    <property type="nucleotide sequence ID" value="NZ_CP023445.1"/>
</dbReference>
<accession>A0A290ZCH7</accession>
<dbReference type="InterPro" id="IPR008651">
    <property type="entry name" value="Uncharacterised_HicB"/>
</dbReference>
<evidence type="ECO:0000313" key="2">
    <source>
        <dbReference type="EMBL" id="ATE56741.1"/>
    </source>
</evidence>
<keyword evidence="3" id="KW-1185">Reference proteome</keyword>
<dbReference type="AlphaFoldDB" id="A0A290ZCH7"/>
<dbReference type="KEGG" id="apre:CNX65_28490"/>
<feature type="region of interest" description="Disordered" evidence="1">
    <location>
        <begin position="143"/>
        <end position="185"/>
    </location>
</feature>
<gene>
    <name evidence="2" type="ORF">CNX65_28490</name>
</gene>
<feature type="region of interest" description="Disordered" evidence="1">
    <location>
        <begin position="79"/>
        <end position="102"/>
    </location>
</feature>
<name>A0A290ZCH7_9PSEU</name>
<dbReference type="Proteomes" id="UP000218505">
    <property type="component" value="Chromosome"/>
</dbReference>
<sequence length="185" mass="19238">MDLSPYISALREDLTTAASAGDENTRRSAAVLAAALEPAARLAIMNALSDLAAEVTASLDGPVVEVRLDGRDVKVVVSGAGPAQEEREPEPQEAPRPMSGDATRITLRLLDELKSKAEQVAASQGMSLNTFVAQAVQGAVGGRRGFGGGGRREWHGGGDNRGQSSQSSSHSSSQSSTRVRGWVQG</sequence>
<dbReference type="InterPro" id="IPR010985">
    <property type="entry name" value="Ribbon_hlx_hlx"/>
</dbReference>
<proteinExistence type="predicted"/>
<protein>
    <submittedName>
        <fullName evidence="2">Toxin-antitoxin system HicB family antitoxin</fullName>
    </submittedName>
</protein>
<reference evidence="2" key="1">
    <citation type="submission" date="2017-09" db="EMBL/GenBank/DDBJ databases">
        <title>Complete Genome Sequence of ansamitocin-producing Bacterium Actinosynnema pretiosum X47.</title>
        <authorList>
            <person name="Cao G."/>
            <person name="Zong G."/>
            <person name="Zhong C."/>
            <person name="Fu J."/>
        </authorList>
    </citation>
    <scope>NUCLEOTIDE SEQUENCE [LARGE SCALE GENOMIC DNA]</scope>
    <source>
        <strain evidence="2">X47</strain>
    </source>
</reference>
<organism evidence="2 3">
    <name type="scientific">Actinosynnema pretiosum</name>
    <dbReference type="NCBI Taxonomy" id="42197"/>
    <lineage>
        <taxon>Bacteria</taxon>
        <taxon>Bacillati</taxon>
        <taxon>Actinomycetota</taxon>
        <taxon>Actinomycetes</taxon>
        <taxon>Pseudonocardiales</taxon>
        <taxon>Pseudonocardiaceae</taxon>
        <taxon>Actinosynnema</taxon>
    </lineage>
</organism>
<evidence type="ECO:0000256" key="1">
    <source>
        <dbReference type="SAM" id="MobiDB-lite"/>
    </source>
</evidence>
<evidence type="ECO:0000313" key="3">
    <source>
        <dbReference type="Proteomes" id="UP000218505"/>
    </source>
</evidence>
<dbReference type="SUPFAM" id="SSF47598">
    <property type="entry name" value="Ribbon-helix-helix"/>
    <property type="match status" value="1"/>
</dbReference>
<dbReference type="EMBL" id="CP023445">
    <property type="protein sequence ID" value="ATE56741.1"/>
    <property type="molecule type" value="Genomic_DNA"/>
</dbReference>
<feature type="compositionally biased region" description="Low complexity" evidence="1">
    <location>
        <begin position="163"/>
        <end position="176"/>
    </location>
</feature>